<organism evidence="2">
    <name type="scientific">marine sediment metagenome</name>
    <dbReference type="NCBI Taxonomy" id="412755"/>
    <lineage>
        <taxon>unclassified sequences</taxon>
        <taxon>metagenomes</taxon>
        <taxon>ecological metagenomes</taxon>
    </lineage>
</organism>
<accession>A0A0F9GK87</accession>
<reference evidence="2" key="1">
    <citation type="journal article" date="2015" name="Nature">
        <title>Complex archaea that bridge the gap between prokaryotes and eukaryotes.</title>
        <authorList>
            <person name="Spang A."/>
            <person name="Saw J.H."/>
            <person name="Jorgensen S.L."/>
            <person name="Zaremba-Niedzwiedzka K."/>
            <person name="Martijn J."/>
            <person name="Lind A.E."/>
            <person name="van Eijk R."/>
            <person name="Schleper C."/>
            <person name="Guy L."/>
            <person name="Ettema T.J."/>
        </authorList>
    </citation>
    <scope>NUCLEOTIDE SEQUENCE</scope>
</reference>
<proteinExistence type="predicted"/>
<feature type="region of interest" description="Disordered" evidence="1">
    <location>
        <begin position="142"/>
        <end position="168"/>
    </location>
</feature>
<comment type="caution">
    <text evidence="2">The sequence shown here is derived from an EMBL/GenBank/DDBJ whole genome shotgun (WGS) entry which is preliminary data.</text>
</comment>
<sequence>MDILEEYRTTLAELLALDIDKKIMMTVDPNSELLDALSYQTGETRSNTMNFEDDNGLGDFDDDFDSPDDYEDSRSLSDFLSNLESFLDEELDEDSRGNVFMTKNGDGVSLNILVGAHFEECDEEINQVNIIVCPTDRSLLGSTGVSMDDREYPEDDDEDSTPHEAFDEALKIVE</sequence>
<evidence type="ECO:0000256" key="1">
    <source>
        <dbReference type="SAM" id="MobiDB-lite"/>
    </source>
</evidence>
<feature type="compositionally biased region" description="Acidic residues" evidence="1">
    <location>
        <begin position="51"/>
        <end position="68"/>
    </location>
</feature>
<dbReference type="AlphaFoldDB" id="A0A0F9GK87"/>
<name>A0A0F9GK87_9ZZZZ</name>
<protein>
    <submittedName>
        <fullName evidence="2">Uncharacterized protein</fullName>
    </submittedName>
</protein>
<dbReference type="EMBL" id="LAZR01017723">
    <property type="protein sequence ID" value="KKL99238.1"/>
    <property type="molecule type" value="Genomic_DNA"/>
</dbReference>
<gene>
    <name evidence="2" type="ORF">LCGC14_1816370</name>
</gene>
<feature type="region of interest" description="Disordered" evidence="1">
    <location>
        <begin position="46"/>
        <end position="68"/>
    </location>
</feature>
<evidence type="ECO:0000313" key="2">
    <source>
        <dbReference type="EMBL" id="KKL99238.1"/>
    </source>
</evidence>